<dbReference type="VEuPathDB" id="TrichDB:TVAGG3_0337360"/>
<evidence type="ECO:0000256" key="2">
    <source>
        <dbReference type="ARBA" id="ARBA00008332"/>
    </source>
</evidence>
<evidence type="ECO:0000313" key="6">
    <source>
        <dbReference type="EMBL" id="EAY11964.1"/>
    </source>
</evidence>
<keyword evidence="4" id="KW-0597">Phosphoprotein</keyword>
<dbReference type="EMBL" id="DS113310">
    <property type="protein sequence ID" value="EAY11964.1"/>
    <property type="molecule type" value="Genomic_DNA"/>
</dbReference>
<keyword evidence="3" id="KW-0963">Cytoplasm</keyword>
<evidence type="ECO:0000256" key="5">
    <source>
        <dbReference type="SAM" id="MobiDB-lite"/>
    </source>
</evidence>
<feature type="compositionally biased region" description="Basic and acidic residues" evidence="5">
    <location>
        <begin position="161"/>
        <end position="198"/>
    </location>
</feature>
<evidence type="ECO:0000256" key="3">
    <source>
        <dbReference type="ARBA" id="ARBA00022490"/>
    </source>
</evidence>
<evidence type="ECO:0000313" key="7">
    <source>
        <dbReference type="Proteomes" id="UP000001542"/>
    </source>
</evidence>
<feature type="compositionally biased region" description="Basic and acidic residues" evidence="5">
    <location>
        <begin position="99"/>
        <end position="117"/>
    </location>
</feature>
<dbReference type="VEuPathDB" id="TrichDB:TVAG_399700"/>
<sequence length="293" mass="34053">MMFKLFERPMYYRRVPSFMDVFDAMERQSMLQDLMFSDFDIPQMFLYFTSNNSKSNKKTKKSTSQKNTSGSENTEKSAETKEVQKTEIPKAENTTLTENDMKQEEKVEHSPKAEPKEVPVNNEVPAEQEEKIEDEKIEISTKLSRSLSDNHLEIEEEEAKEEPSLEENHSIKRSSSEDSLKLHEGAEKTKEIVNKNDNENIPEDEVEDDDEFTVETKTITKKGGFKHEIRTERNEETGVVIVTETREIGNQSMSLKRITYPGGDVEEFESRKNLKDDELEAFKAKWIKEFPNN</sequence>
<comment type="similarity">
    <text evidence="2">Belongs to the MLF family.</text>
</comment>
<dbReference type="GO" id="GO:0005737">
    <property type="term" value="C:cytoplasm"/>
    <property type="evidence" value="ECO:0007669"/>
    <property type="project" value="UniProtKB-SubCell"/>
</dbReference>
<reference evidence="6" key="2">
    <citation type="journal article" date="2007" name="Science">
        <title>Draft genome sequence of the sexually transmitted pathogen Trichomonas vaginalis.</title>
        <authorList>
            <person name="Carlton J.M."/>
            <person name="Hirt R.P."/>
            <person name="Silva J.C."/>
            <person name="Delcher A.L."/>
            <person name="Schatz M."/>
            <person name="Zhao Q."/>
            <person name="Wortman J.R."/>
            <person name="Bidwell S.L."/>
            <person name="Alsmark U.C.M."/>
            <person name="Besteiro S."/>
            <person name="Sicheritz-Ponten T."/>
            <person name="Noel C.J."/>
            <person name="Dacks J.B."/>
            <person name="Foster P.G."/>
            <person name="Simillion C."/>
            <person name="Van de Peer Y."/>
            <person name="Miranda-Saavedra D."/>
            <person name="Barton G.J."/>
            <person name="Westrop G.D."/>
            <person name="Mueller S."/>
            <person name="Dessi D."/>
            <person name="Fiori P.L."/>
            <person name="Ren Q."/>
            <person name="Paulsen I."/>
            <person name="Zhang H."/>
            <person name="Bastida-Corcuera F.D."/>
            <person name="Simoes-Barbosa A."/>
            <person name="Brown M.T."/>
            <person name="Hayes R.D."/>
            <person name="Mukherjee M."/>
            <person name="Okumura C.Y."/>
            <person name="Schneider R."/>
            <person name="Smith A.J."/>
            <person name="Vanacova S."/>
            <person name="Villalvazo M."/>
            <person name="Haas B.J."/>
            <person name="Pertea M."/>
            <person name="Feldblyum T.V."/>
            <person name="Utterback T.R."/>
            <person name="Shu C.L."/>
            <person name="Osoegawa K."/>
            <person name="de Jong P.J."/>
            <person name="Hrdy I."/>
            <person name="Horvathova L."/>
            <person name="Zubacova Z."/>
            <person name="Dolezal P."/>
            <person name="Malik S.B."/>
            <person name="Logsdon J.M. Jr."/>
            <person name="Henze K."/>
            <person name="Gupta A."/>
            <person name="Wang C.C."/>
            <person name="Dunne R.L."/>
            <person name="Upcroft J.A."/>
            <person name="Upcroft P."/>
            <person name="White O."/>
            <person name="Salzberg S.L."/>
            <person name="Tang P."/>
            <person name="Chiu C.-H."/>
            <person name="Lee Y.-S."/>
            <person name="Embley T.M."/>
            <person name="Coombs G.H."/>
            <person name="Mottram J.C."/>
            <person name="Tachezy J."/>
            <person name="Fraser-Liggett C.M."/>
            <person name="Johnson P.J."/>
        </authorList>
    </citation>
    <scope>NUCLEOTIDE SEQUENCE [LARGE SCALE GENOMIC DNA]</scope>
    <source>
        <strain evidence="6">G3</strain>
    </source>
</reference>
<gene>
    <name evidence="6" type="ORF">TVAG_399700</name>
</gene>
<dbReference type="KEGG" id="tva:4769923"/>
<organism evidence="6 7">
    <name type="scientific">Trichomonas vaginalis (strain ATCC PRA-98 / G3)</name>
    <dbReference type="NCBI Taxonomy" id="412133"/>
    <lineage>
        <taxon>Eukaryota</taxon>
        <taxon>Metamonada</taxon>
        <taxon>Parabasalia</taxon>
        <taxon>Trichomonadida</taxon>
        <taxon>Trichomonadidae</taxon>
        <taxon>Trichomonas</taxon>
    </lineage>
</organism>
<dbReference type="PANTHER" id="PTHR13105">
    <property type="entry name" value="MYELOID LEUKEMIA FACTOR"/>
    <property type="match status" value="1"/>
</dbReference>
<comment type="subcellular location">
    <subcellularLocation>
        <location evidence="1">Cytoplasm</location>
    </subcellularLocation>
</comment>
<keyword evidence="7" id="KW-1185">Reference proteome</keyword>
<proteinExistence type="inferred from homology"/>
<dbReference type="Proteomes" id="UP000001542">
    <property type="component" value="Unassembled WGS sequence"/>
</dbReference>
<feature type="compositionally biased region" description="Basic and acidic residues" evidence="5">
    <location>
        <begin position="73"/>
        <end position="90"/>
    </location>
</feature>
<evidence type="ECO:0000256" key="4">
    <source>
        <dbReference type="ARBA" id="ARBA00022553"/>
    </source>
</evidence>
<reference evidence="6" key="1">
    <citation type="submission" date="2006-10" db="EMBL/GenBank/DDBJ databases">
        <authorList>
            <person name="Amadeo P."/>
            <person name="Zhao Q."/>
            <person name="Wortman J."/>
            <person name="Fraser-Liggett C."/>
            <person name="Carlton J."/>
        </authorList>
    </citation>
    <scope>NUCLEOTIDE SEQUENCE</scope>
    <source>
        <strain evidence="6">G3</strain>
    </source>
</reference>
<dbReference type="AlphaFoldDB" id="A2E607"/>
<evidence type="ECO:0000256" key="1">
    <source>
        <dbReference type="ARBA" id="ARBA00004496"/>
    </source>
</evidence>
<protein>
    <submittedName>
        <fullName evidence="6">Uncharacterized protein</fullName>
    </submittedName>
</protein>
<accession>A2E607</accession>
<feature type="compositionally biased region" description="Acidic residues" evidence="5">
    <location>
        <begin position="200"/>
        <end position="211"/>
    </location>
</feature>
<dbReference type="InParanoid" id="A2E607"/>
<dbReference type="InterPro" id="IPR019376">
    <property type="entry name" value="Myeloid_leukemia_factor"/>
</dbReference>
<name>A2E607_TRIV3</name>
<feature type="region of interest" description="Disordered" evidence="5">
    <location>
        <begin position="52"/>
        <end position="211"/>
    </location>
</feature>
<dbReference type="RefSeq" id="XP_001324187.1">
    <property type="nucleotide sequence ID" value="XM_001324152.1"/>
</dbReference>